<accession>A0A9P6ABW7</accession>
<keyword evidence="2" id="KW-0863">Zinc-finger</keyword>
<feature type="compositionally biased region" description="Basic residues" evidence="3">
    <location>
        <begin position="250"/>
        <end position="266"/>
    </location>
</feature>
<dbReference type="SUPFAM" id="SSF57756">
    <property type="entry name" value="Retrovirus zinc finger-like domains"/>
    <property type="match status" value="1"/>
</dbReference>
<dbReference type="InterPro" id="IPR036875">
    <property type="entry name" value="Znf_CCHC_sf"/>
</dbReference>
<dbReference type="Gene3D" id="2.40.70.10">
    <property type="entry name" value="Acid Proteases"/>
    <property type="match status" value="1"/>
</dbReference>
<keyword evidence="1" id="KW-0507">mRNA processing</keyword>
<dbReference type="InterPro" id="IPR021109">
    <property type="entry name" value="Peptidase_aspartic_dom_sf"/>
</dbReference>
<protein>
    <recommendedName>
        <fullName evidence="4">CCHC-type domain-containing protein</fullName>
    </recommendedName>
</protein>
<keyword evidence="2" id="KW-0862">Zinc</keyword>
<reference evidence="5" key="1">
    <citation type="submission" date="2020-11" db="EMBL/GenBank/DDBJ databases">
        <authorList>
            <consortium name="DOE Joint Genome Institute"/>
            <person name="Ahrendt S."/>
            <person name="Riley R."/>
            <person name="Andreopoulos W."/>
            <person name="Labutti K."/>
            <person name="Pangilinan J."/>
            <person name="Ruiz-Duenas F.J."/>
            <person name="Barrasa J.M."/>
            <person name="Sanchez-Garcia M."/>
            <person name="Camarero S."/>
            <person name="Miyauchi S."/>
            <person name="Serrano A."/>
            <person name="Linde D."/>
            <person name="Babiker R."/>
            <person name="Drula E."/>
            <person name="Ayuso-Fernandez I."/>
            <person name="Pacheco R."/>
            <person name="Padilla G."/>
            <person name="Ferreira P."/>
            <person name="Barriuso J."/>
            <person name="Kellner H."/>
            <person name="Castanera R."/>
            <person name="Alfaro M."/>
            <person name="Ramirez L."/>
            <person name="Pisabarro A.G."/>
            <person name="Kuo A."/>
            <person name="Tritt A."/>
            <person name="Lipzen A."/>
            <person name="He G."/>
            <person name="Yan M."/>
            <person name="Ng V."/>
            <person name="Cullen D."/>
            <person name="Martin F."/>
            <person name="Rosso M.-N."/>
            <person name="Henrissat B."/>
            <person name="Hibbett D."/>
            <person name="Martinez A.T."/>
            <person name="Grigoriev I.V."/>
        </authorList>
    </citation>
    <scope>NUCLEOTIDE SEQUENCE</scope>
    <source>
        <strain evidence="5">ATCC 90797</strain>
    </source>
</reference>
<feature type="domain" description="CCHC-type" evidence="4">
    <location>
        <begin position="365"/>
        <end position="381"/>
    </location>
</feature>
<dbReference type="GO" id="GO:0008270">
    <property type="term" value="F:zinc ion binding"/>
    <property type="evidence" value="ECO:0007669"/>
    <property type="project" value="UniProtKB-KW"/>
</dbReference>
<keyword evidence="2" id="KW-0479">Metal-binding</keyword>
<dbReference type="OrthoDB" id="2961286at2759"/>
<dbReference type="GO" id="GO:0006397">
    <property type="term" value="P:mRNA processing"/>
    <property type="evidence" value="ECO:0007669"/>
    <property type="project" value="UniProtKB-KW"/>
</dbReference>
<feature type="region of interest" description="Disordered" evidence="3">
    <location>
        <begin position="206"/>
        <end position="273"/>
    </location>
</feature>
<evidence type="ECO:0000259" key="4">
    <source>
        <dbReference type="PROSITE" id="PS50158"/>
    </source>
</evidence>
<dbReference type="Proteomes" id="UP000807025">
    <property type="component" value="Unassembled WGS sequence"/>
</dbReference>
<dbReference type="CDD" id="cd00303">
    <property type="entry name" value="retropepsin_like"/>
    <property type="match status" value="1"/>
</dbReference>
<evidence type="ECO:0000313" key="6">
    <source>
        <dbReference type="Proteomes" id="UP000807025"/>
    </source>
</evidence>
<feature type="compositionally biased region" description="Basic and acidic residues" evidence="3">
    <location>
        <begin position="238"/>
        <end position="249"/>
    </location>
</feature>
<proteinExistence type="predicted"/>
<evidence type="ECO:0000256" key="1">
    <source>
        <dbReference type="ARBA" id="ARBA00022664"/>
    </source>
</evidence>
<dbReference type="GO" id="GO:0003676">
    <property type="term" value="F:nucleic acid binding"/>
    <property type="evidence" value="ECO:0007669"/>
    <property type="project" value="InterPro"/>
</dbReference>
<name>A0A9P6ABW7_PLEER</name>
<evidence type="ECO:0000313" key="5">
    <source>
        <dbReference type="EMBL" id="KAF9502109.1"/>
    </source>
</evidence>
<feature type="compositionally biased region" description="Polar residues" evidence="3">
    <location>
        <begin position="491"/>
        <end position="508"/>
    </location>
</feature>
<dbReference type="AlphaFoldDB" id="A0A9P6ABW7"/>
<dbReference type="PROSITE" id="PS50158">
    <property type="entry name" value="ZF_CCHC"/>
    <property type="match status" value="1"/>
</dbReference>
<sequence length="753" mass="86258">MPGPGEKAAPKRFKGDFDLVKQFIRKYNRLCAAYNLVDPQEKCERLVDYCSRSVRLFIESLPSYQHGQWAQLEKDVLKYYDADLDETRYIPDQLAELAEEWQHIKIIDLATWKEYQREFLTKARWLRSRDKVTKEMEARYFWQGIHRKFRQDIEIRLFATNLTLTPKKAYPIDLVSSIAEGLLERNRFEYSLMGINIERPDWYIQTESDDSDDDSTDSDRRQKSRKHREHRKFHSRSSRKDDSDSEADKKKKNRSSKIRRHGHYSKSYKDTENQDEVEQLILQMSNMDISDPGYAVVYYKAIKLDPMVVDIMSPPALNRSTSRRPQTRVSFADQPQSYNYSAPRSSTPVNARPPILTGGNVEPLKCYVCGEFGHTIRGCSKATELFRAGTIIRNGNGKIALRDGTVLSFGPHDPLVDVLKRRQQPLQSHFVALDSEEYMSEDYLDDYDFDESYPVQSSAVYPAQRVEKKTTSTRRQSIEEPTASPHVNKENIPSMNTRSRPPSINQSRTQTTFWPANLPVIKPIDVRTPRIHPPSNEDIIMKDLTQIESTLVESKPTSQDPPRQKAQPRQSELSIQTDIQKMIQDVLDMTVHVPLSKLLGASKELSDAFSEQLKRKNPKSGTGSNLVHLQNSNVTTAGNLIYTQWSCDGSTMPIESIIDTGSQLNIINADLVPDFIRSPIEPDTVRQIIVASSGAKELKGLIRGVRLRNGDIETIADFYIGENVPFQALLGRPWQVENQVSIEQQDTGAYLVF</sequence>
<comment type="caution">
    <text evidence="5">The sequence shown here is derived from an EMBL/GenBank/DDBJ whole genome shotgun (WGS) entry which is preliminary data.</text>
</comment>
<feature type="region of interest" description="Disordered" evidence="3">
    <location>
        <begin position="552"/>
        <end position="573"/>
    </location>
</feature>
<evidence type="ECO:0000256" key="3">
    <source>
        <dbReference type="SAM" id="MobiDB-lite"/>
    </source>
</evidence>
<dbReference type="EMBL" id="MU154521">
    <property type="protein sequence ID" value="KAF9502109.1"/>
    <property type="molecule type" value="Genomic_DNA"/>
</dbReference>
<feature type="compositionally biased region" description="Acidic residues" evidence="3">
    <location>
        <begin position="207"/>
        <end position="216"/>
    </location>
</feature>
<feature type="compositionally biased region" description="Basic residues" evidence="3">
    <location>
        <begin position="222"/>
        <end position="237"/>
    </location>
</feature>
<feature type="compositionally biased region" description="Polar residues" evidence="3">
    <location>
        <begin position="327"/>
        <end position="349"/>
    </location>
</feature>
<organism evidence="5 6">
    <name type="scientific">Pleurotus eryngii</name>
    <name type="common">Boletus of the steppes</name>
    <dbReference type="NCBI Taxonomy" id="5323"/>
    <lineage>
        <taxon>Eukaryota</taxon>
        <taxon>Fungi</taxon>
        <taxon>Dikarya</taxon>
        <taxon>Basidiomycota</taxon>
        <taxon>Agaricomycotina</taxon>
        <taxon>Agaricomycetes</taxon>
        <taxon>Agaricomycetidae</taxon>
        <taxon>Agaricales</taxon>
        <taxon>Pleurotineae</taxon>
        <taxon>Pleurotaceae</taxon>
        <taxon>Pleurotus</taxon>
    </lineage>
</organism>
<feature type="region of interest" description="Disordered" evidence="3">
    <location>
        <begin position="460"/>
        <end position="508"/>
    </location>
</feature>
<feature type="region of interest" description="Disordered" evidence="3">
    <location>
        <begin position="316"/>
        <end position="354"/>
    </location>
</feature>
<dbReference type="InterPro" id="IPR001878">
    <property type="entry name" value="Znf_CCHC"/>
</dbReference>
<feature type="non-terminal residue" evidence="5">
    <location>
        <position position="753"/>
    </location>
</feature>
<keyword evidence="6" id="KW-1185">Reference proteome</keyword>
<evidence type="ECO:0000256" key="2">
    <source>
        <dbReference type="PROSITE-ProRule" id="PRU00047"/>
    </source>
</evidence>
<gene>
    <name evidence="5" type="ORF">BDN71DRAFT_1377738</name>
</gene>